<feature type="compositionally biased region" description="Pro residues" evidence="4">
    <location>
        <begin position="551"/>
        <end position="561"/>
    </location>
</feature>
<feature type="region of interest" description="Disordered" evidence="4">
    <location>
        <begin position="733"/>
        <end position="755"/>
    </location>
</feature>
<gene>
    <name evidence="6" type="ORF">FA09DRAFT_341449</name>
</gene>
<dbReference type="Proteomes" id="UP000245946">
    <property type="component" value="Unassembled WGS sequence"/>
</dbReference>
<feature type="compositionally biased region" description="Low complexity" evidence="4">
    <location>
        <begin position="77"/>
        <end position="148"/>
    </location>
</feature>
<reference evidence="6 7" key="1">
    <citation type="journal article" date="2018" name="Mol. Biol. Evol.">
        <title>Broad Genomic Sampling Reveals a Smut Pathogenic Ancestry of the Fungal Clade Ustilaginomycotina.</title>
        <authorList>
            <person name="Kijpornyongpan T."/>
            <person name="Mondo S.J."/>
            <person name="Barry K."/>
            <person name="Sandor L."/>
            <person name="Lee J."/>
            <person name="Lipzen A."/>
            <person name="Pangilinan J."/>
            <person name="LaButti K."/>
            <person name="Hainaut M."/>
            <person name="Henrissat B."/>
            <person name="Grigoriev I.V."/>
            <person name="Spatafora J.W."/>
            <person name="Aime M.C."/>
        </authorList>
    </citation>
    <scope>NUCLEOTIDE SEQUENCE [LARGE SCALE GENOMIC DNA]</scope>
    <source>
        <strain evidence="6 7">MCA 4186</strain>
    </source>
</reference>
<keyword evidence="7" id="KW-1185">Reference proteome</keyword>
<feature type="compositionally biased region" description="Basic and acidic residues" evidence="4">
    <location>
        <begin position="636"/>
        <end position="647"/>
    </location>
</feature>
<dbReference type="Gene3D" id="1.20.5.170">
    <property type="match status" value="1"/>
</dbReference>
<name>A0A316Z0X7_9BASI</name>
<dbReference type="GeneID" id="37271995"/>
<feature type="compositionally biased region" description="Low complexity" evidence="4">
    <location>
        <begin position="56"/>
        <end position="65"/>
    </location>
</feature>
<dbReference type="PANTHER" id="PTHR40621">
    <property type="entry name" value="TRANSCRIPTION FACTOR KAPC-RELATED"/>
    <property type="match status" value="1"/>
</dbReference>
<evidence type="ECO:0000256" key="4">
    <source>
        <dbReference type="SAM" id="MobiDB-lite"/>
    </source>
</evidence>
<dbReference type="GO" id="GO:0000976">
    <property type="term" value="F:transcription cis-regulatory region binding"/>
    <property type="evidence" value="ECO:0007669"/>
    <property type="project" value="InterPro"/>
</dbReference>
<feature type="compositionally biased region" description="Low complexity" evidence="4">
    <location>
        <begin position="322"/>
        <end position="334"/>
    </location>
</feature>
<dbReference type="GO" id="GO:0090575">
    <property type="term" value="C:RNA polymerase II transcription regulator complex"/>
    <property type="evidence" value="ECO:0007669"/>
    <property type="project" value="TreeGrafter"/>
</dbReference>
<dbReference type="PROSITE" id="PS00036">
    <property type="entry name" value="BZIP_BASIC"/>
    <property type="match status" value="1"/>
</dbReference>
<feature type="coiled-coil region" evidence="3">
    <location>
        <begin position="259"/>
        <end position="293"/>
    </location>
</feature>
<dbReference type="InterPro" id="IPR050936">
    <property type="entry name" value="AP-1-like"/>
</dbReference>
<accession>A0A316Z0X7</accession>
<feature type="compositionally biased region" description="Low complexity" evidence="4">
    <location>
        <begin position="15"/>
        <end position="35"/>
    </location>
</feature>
<evidence type="ECO:0000313" key="6">
    <source>
        <dbReference type="EMBL" id="PWN94976.1"/>
    </source>
</evidence>
<dbReference type="EMBL" id="KZ819307">
    <property type="protein sequence ID" value="PWN94976.1"/>
    <property type="molecule type" value="Genomic_DNA"/>
</dbReference>
<feature type="domain" description="BZIP" evidence="5">
    <location>
        <begin position="221"/>
        <end position="236"/>
    </location>
</feature>
<evidence type="ECO:0000259" key="5">
    <source>
        <dbReference type="PROSITE" id="PS00036"/>
    </source>
</evidence>
<dbReference type="RefSeq" id="XP_025595255.1">
    <property type="nucleotide sequence ID" value="XM_025744451.1"/>
</dbReference>
<feature type="region of interest" description="Disordered" evidence="4">
    <location>
        <begin position="682"/>
        <end position="704"/>
    </location>
</feature>
<feature type="compositionally biased region" description="Low complexity" evidence="4">
    <location>
        <begin position="156"/>
        <end position="182"/>
    </location>
</feature>
<dbReference type="InterPro" id="IPR018287">
    <property type="entry name" value="Hap4_TF_heteromerisation"/>
</dbReference>
<dbReference type="PANTHER" id="PTHR40621:SF7">
    <property type="entry name" value="BZIP DOMAIN-CONTAINING PROTEIN"/>
    <property type="match status" value="1"/>
</dbReference>
<organism evidence="6 7">
    <name type="scientific">Tilletiopsis washingtonensis</name>
    <dbReference type="NCBI Taxonomy" id="58919"/>
    <lineage>
        <taxon>Eukaryota</taxon>
        <taxon>Fungi</taxon>
        <taxon>Dikarya</taxon>
        <taxon>Basidiomycota</taxon>
        <taxon>Ustilaginomycotina</taxon>
        <taxon>Exobasidiomycetes</taxon>
        <taxon>Entylomatales</taxon>
        <taxon>Entylomatales incertae sedis</taxon>
        <taxon>Tilletiopsis</taxon>
    </lineage>
</organism>
<sequence>MSRLAPAPAAPPRPRLLAPRPIAPAPHAASSSRSAGVRSIQPRPAAIRPRPPVQEPGSAAAASAPAPQPRTQPPASTPAASGAPAAPRTPAASTSAAARAPAAPAAPQAAQAATASGTPQAAAPAPPRSARAASPSRSASPTRASSTSVSLHDEPSGSSSASSSAGSSRSSSATSPPAAVPANARPLVASAASAVQPSRTWVLPARAKPGRKPSAEEPPTKRKAQNRASQRAFRERKQSYLAGLEAKVAAYEAAGVEAATELQRVARRMKEENAALRSENAALRLRCEKLDKAAAAGRCVEGQGCKRPLHEQPAPAQPAPPTATTAVGPSVRLPRQPRPPPPAAGLNMHPHAPLSPPSALALHIDRDCGICTQDTLCLCRGEVLDLTGSPERHSPERHSRSSVLAIKQEEDAAEQLPALRLESLLAPAAPAALLARRAPSGKARLWSVVPPPSPHRTAGAKQPLWPLHASSPGPRFTLAAGAPAAAVCSGDPSSCGACGADPALAAFCEAVSRGAGQDAAGATYLDAGNAVPLRQRRVQPAKRSVWYTEPPTRPAAPPAPSPRSAAAPQQASIPEAWRMLRSHPSFPAFEASSTGGLTLLADVVSGRAPAAMPAPPRPPLLRHRSSVSARYTYQPLRRDRDAQRESVEIEPQTPPPQQHGSGAGGAETPGRKLVALESLQAASAARDAGLPPAPQEEPLSADRAHKRRRLAYVEQTRVEQALALLDGRIARPSVTTPTSEERTGSAACPCPWSRT</sequence>
<dbReference type="InterPro" id="IPR046347">
    <property type="entry name" value="bZIP_sf"/>
</dbReference>
<dbReference type="InterPro" id="IPR004827">
    <property type="entry name" value="bZIP"/>
</dbReference>
<dbReference type="Pfam" id="PF10297">
    <property type="entry name" value="Hap4_Hap_bind"/>
    <property type="match status" value="1"/>
</dbReference>
<feature type="compositionally biased region" description="Low complexity" evidence="4">
    <location>
        <begin position="562"/>
        <end position="571"/>
    </location>
</feature>
<keyword evidence="2" id="KW-0539">Nucleus</keyword>
<comment type="subcellular location">
    <subcellularLocation>
        <location evidence="1">Nucleus</location>
    </subcellularLocation>
</comment>
<feature type="region of interest" description="Disordered" evidence="4">
    <location>
        <begin position="609"/>
        <end position="669"/>
    </location>
</feature>
<dbReference type="GO" id="GO:0001228">
    <property type="term" value="F:DNA-binding transcription activator activity, RNA polymerase II-specific"/>
    <property type="evidence" value="ECO:0007669"/>
    <property type="project" value="TreeGrafter"/>
</dbReference>
<dbReference type="CDD" id="cd14688">
    <property type="entry name" value="bZIP_YAP"/>
    <property type="match status" value="1"/>
</dbReference>
<dbReference type="OrthoDB" id="5374328at2759"/>
<feature type="region of interest" description="Disordered" evidence="4">
    <location>
        <begin position="541"/>
        <end position="571"/>
    </location>
</feature>
<dbReference type="SUPFAM" id="SSF57959">
    <property type="entry name" value="Leucine zipper domain"/>
    <property type="match status" value="1"/>
</dbReference>
<dbReference type="SMART" id="SM00338">
    <property type="entry name" value="BRLZ"/>
    <property type="match status" value="1"/>
</dbReference>
<dbReference type="STRING" id="58919.A0A316Z0X7"/>
<feature type="region of interest" description="Disordered" evidence="4">
    <location>
        <begin position="1"/>
        <end position="236"/>
    </location>
</feature>
<dbReference type="AlphaFoldDB" id="A0A316Z0X7"/>
<evidence type="ECO:0000256" key="2">
    <source>
        <dbReference type="ARBA" id="ARBA00023242"/>
    </source>
</evidence>
<evidence type="ECO:0000256" key="3">
    <source>
        <dbReference type="SAM" id="Coils"/>
    </source>
</evidence>
<keyword evidence="3" id="KW-0175">Coiled coil</keyword>
<evidence type="ECO:0000256" key="1">
    <source>
        <dbReference type="ARBA" id="ARBA00004123"/>
    </source>
</evidence>
<proteinExistence type="predicted"/>
<protein>
    <recommendedName>
        <fullName evidence="5">BZIP domain-containing protein</fullName>
    </recommendedName>
</protein>
<feature type="region of interest" description="Disordered" evidence="4">
    <location>
        <begin position="308"/>
        <end position="352"/>
    </location>
</feature>
<feature type="compositionally biased region" description="Pro residues" evidence="4">
    <location>
        <begin position="66"/>
        <end position="76"/>
    </location>
</feature>
<evidence type="ECO:0000313" key="7">
    <source>
        <dbReference type="Proteomes" id="UP000245946"/>
    </source>
</evidence>